<dbReference type="Pfam" id="PF13469">
    <property type="entry name" value="Sulfotransfer_3"/>
    <property type="match status" value="1"/>
</dbReference>
<keyword evidence="2" id="KW-0802">TPR repeat</keyword>
<dbReference type="SUPFAM" id="SSF48452">
    <property type="entry name" value="TPR-like"/>
    <property type="match status" value="2"/>
</dbReference>
<feature type="repeat" description="TPR" evidence="2">
    <location>
        <begin position="100"/>
        <end position="133"/>
    </location>
</feature>
<protein>
    <submittedName>
        <fullName evidence="4">Sulfotransferase</fullName>
    </submittedName>
</protein>
<dbReference type="RefSeq" id="WP_191325293.1">
    <property type="nucleotide sequence ID" value="NZ_BMZP01000016.1"/>
</dbReference>
<dbReference type="InterPro" id="IPR011990">
    <property type="entry name" value="TPR-like_helical_dom_sf"/>
</dbReference>
<dbReference type="Proteomes" id="UP001595683">
    <property type="component" value="Unassembled WGS sequence"/>
</dbReference>
<evidence type="ECO:0000256" key="1">
    <source>
        <dbReference type="ARBA" id="ARBA00022679"/>
    </source>
</evidence>
<sequence>MANEWAGQRGANTAQQAARLGEPAKGGAASGTVEAALGHAARLLARQPALALAQAREILRAVPGHPHAVLIEGQALRALGRLDEARGVLAALAAAQPRAAAAAAELGLTLAALGAVPEAIAQLRRAVALKPDMAHAWQALAGLLRATGDEAGAARADVAGIEAASKDPVLLRAAMAMGEGRLEDAEAQVRARLAAWPADPAALRLLGEVLWRQGEIEAAVPLLRAAVARAPAFAAARELLVRLLAMGPDVAEALDHATRLVADDPEHGGHAMLKASLLVRIGDQEGARDLYRAILARDKGRPRVWLNLGHVEKTIGNQAAAIEAYRRAAALDPATGEAWWSLANLKTVRLDKADIAAMRAALPHDAVGGDRAEDVAQLHFALGKAFEDQSRDDPAAAESAFAHYARGNALRRSVLDYDPARTEAAVASHAALFTAPFLAERAGWGCPAADPIFVVGLPRSGSTLVEQILASHSQIEGTMELPDMMLIADRLQARVEEGEFADMAALLTALGPEECRRLGEEYLERTRIHRKTDRPYFVDKMPNNWQHLGLIRMILPYATVIDARRHPLGCCFSGWKQYFARGQVFSYDLSEIGRYYAAYVRQMAEFDRAAAEAGHGAVHRVIYEEMVADTPGQVRALLDAVGVPFEDGCLAFWQNRRAVRTASSEQVRQPIYTDAVEHWKRFEPWLDPLRVALGPVLDSYPGVPADW</sequence>
<dbReference type="EMBL" id="JBHRYE010000039">
    <property type="protein sequence ID" value="MFC3673220.1"/>
    <property type="molecule type" value="Genomic_DNA"/>
</dbReference>
<dbReference type="Pfam" id="PF13428">
    <property type="entry name" value="TPR_14"/>
    <property type="match status" value="1"/>
</dbReference>
<comment type="caution">
    <text evidence="4">The sequence shown here is derived from an EMBL/GenBank/DDBJ whole genome shotgun (WGS) entry which is preliminary data.</text>
</comment>
<dbReference type="SUPFAM" id="SSF52540">
    <property type="entry name" value="P-loop containing nucleoside triphosphate hydrolases"/>
    <property type="match status" value="1"/>
</dbReference>
<dbReference type="InterPro" id="IPR026634">
    <property type="entry name" value="TPST-like"/>
</dbReference>
<dbReference type="Pfam" id="PF13432">
    <property type="entry name" value="TPR_16"/>
    <property type="match status" value="2"/>
</dbReference>
<proteinExistence type="predicted"/>
<gene>
    <name evidence="4" type="ORF">ACFOOT_17500</name>
</gene>
<dbReference type="PANTHER" id="PTHR12788:SF10">
    <property type="entry name" value="PROTEIN-TYROSINE SULFOTRANSFERASE"/>
    <property type="match status" value="1"/>
</dbReference>
<dbReference type="PANTHER" id="PTHR12788">
    <property type="entry name" value="PROTEIN-TYROSINE SULFOTRANSFERASE 2"/>
    <property type="match status" value="1"/>
</dbReference>
<feature type="region of interest" description="Disordered" evidence="3">
    <location>
        <begin position="1"/>
        <end position="25"/>
    </location>
</feature>
<keyword evidence="5" id="KW-1185">Reference proteome</keyword>
<evidence type="ECO:0000256" key="2">
    <source>
        <dbReference type="PROSITE-ProRule" id="PRU00339"/>
    </source>
</evidence>
<feature type="repeat" description="TPR" evidence="2">
    <location>
        <begin position="302"/>
        <end position="335"/>
    </location>
</feature>
<dbReference type="Gene3D" id="3.40.50.300">
    <property type="entry name" value="P-loop containing nucleotide triphosphate hydrolases"/>
    <property type="match status" value="1"/>
</dbReference>
<dbReference type="InterPro" id="IPR019734">
    <property type="entry name" value="TPR_rpt"/>
</dbReference>
<reference evidence="5" key="1">
    <citation type="journal article" date="2019" name="Int. J. Syst. Evol. Microbiol.">
        <title>The Global Catalogue of Microorganisms (GCM) 10K type strain sequencing project: providing services to taxonomists for standard genome sequencing and annotation.</title>
        <authorList>
            <consortium name="The Broad Institute Genomics Platform"/>
            <consortium name="The Broad Institute Genome Sequencing Center for Infectious Disease"/>
            <person name="Wu L."/>
            <person name="Ma J."/>
        </authorList>
    </citation>
    <scope>NUCLEOTIDE SEQUENCE [LARGE SCALE GENOMIC DNA]</scope>
    <source>
        <strain evidence="5">KCTC 42224</strain>
    </source>
</reference>
<organism evidence="4 5">
    <name type="scientific">Novosphingobium pokkalii</name>
    <dbReference type="NCBI Taxonomy" id="1770194"/>
    <lineage>
        <taxon>Bacteria</taxon>
        <taxon>Pseudomonadati</taxon>
        <taxon>Pseudomonadota</taxon>
        <taxon>Alphaproteobacteria</taxon>
        <taxon>Sphingomonadales</taxon>
        <taxon>Sphingomonadaceae</taxon>
        <taxon>Novosphingobium</taxon>
    </lineage>
</organism>
<keyword evidence="1" id="KW-0808">Transferase</keyword>
<dbReference type="PROSITE" id="PS50005">
    <property type="entry name" value="TPR"/>
    <property type="match status" value="2"/>
</dbReference>
<dbReference type="SMART" id="SM00028">
    <property type="entry name" value="TPR"/>
    <property type="match status" value="3"/>
</dbReference>
<dbReference type="Gene3D" id="1.25.40.10">
    <property type="entry name" value="Tetratricopeptide repeat domain"/>
    <property type="match status" value="3"/>
</dbReference>
<accession>A0ABV7V759</accession>
<evidence type="ECO:0000313" key="5">
    <source>
        <dbReference type="Proteomes" id="UP001595683"/>
    </source>
</evidence>
<evidence type="ECO:0000313" key="4">
    <source>
        <dbReference type="EMBL" id="MFC3673220.1"/>
    </source>
</evidence>
<dbReference type="InterPro" id="IPR027417">
    <property type="entry name" value="P-loop_NTPase"/>
</dbReference>
<name>A0ABV7V759_9SPHN</name>
<evidence type="ECO:0000256" key="3">
    <source>
        <dbReference type="SAM" id="MobiDB-lite"/>
    </source>
</evidence>